<reference evidence="2 3" key="1">
    <citation type="submission" date="2021-01" db="EMBL/GenBank/DDBJ databases">
        <title>Whole genome shotgun sequence of Catellatospora bangladeshensis NBRC 107357.</title>
        <authorList>
            <person name="Komaki H."/>
            <person name="Tamura T."/>
        </authorList>
    </citation>
    <scope>NUCLEOTIDE SEQUENCE [LARGE SCALE GENOMIC DNA]</scope>
    <source>
        <strain evidence="2 3">NBRC 107357</strain>
    </source>
</reference>
<proteinExistence type="predicted"/>
<protein>
    <recommendedName>
        <fullName evidence="1">Lantibiotic dehydratase N-terminal domain-containing protein</fullName>
    </recommendedName>
</protein>
<name>A0A8J3NKI3_9ACTN</name>
<dbReference type="Pfam" id="PF04738">
    <property type="entry name" value="Lant_dehydr_N"/>
    <property type="match status" value="1"/>
</dbReference>
<dbReference type="AlphaFoldDB" id="A0A8J3NKI3"/>
<dbReference type="EMBL" id="BONF01000014">
    <property type="protein sequence ID" value="GIF81560.1"/>
    <property type="molecule type" value="Genomic_DNA"/>
</dbReference>
<keyword evidence="3" id="KW-1185">Reference proteome</keyword>
<dbReference type="Proteomes" id="UP000601223">
    <property type="component" value="Unassembled WGS sequence"/>
</dbReference>
<comment type="caution">
    <text evidence="2">The sequence shown here is derived from an EMBL/GenBank/DDBJ whole genome shotgun (WGS) entry which is preliminary data.</text>
</comment>
<accession>A0A8J3NKI3</accession>
<evidence type="ECO:0000313" key="3">
    <source>
        <dbReference type="Proteomes" id="UP000601223"/>
    </source>
</evidence>
<dbReference type="RefSeq" id="WP_203746037.1">
    <property type="nucleotide sequence ID" value="NZ_BONF01000014.1"/>
</dbReference>
<sequence length="790" mass="85330">MTALLRFAALPLTELRDAASPGLFRQLDDLVAVERRFAGHATTLAERIGHELVPSSGLTARQRALALRVRRGLHGGAADADDVDTLAAAAAGLRPDLAEGLACLAVLVRDLGKARSGWDDAVAAERDRLHALPWRLLHRTPAGRQALAESAVAADVARRLAHGEPWTSKRMRQRSEFLWRMLVRGSTRATPKGWLAHVAPLPAAGGWQAGGLLTVGATAATETVQNFAGAREQSAAPGALLSAAPLAWNDTDALRVWRVEGTDPPRLRQVTVRRTAAMAAVWSLVQHQPAPVQEVVNSLAGDDPRGRQVLLDFVHHLVALGVLHLSAPPRAVRSPWAPLDTPRPAPPADGHAYTDVYRPAAAGLDPGHRELLTGALRAALRLMALTDLDSRPAGGRLPAAIGAEPRPLLEIVARCLDADDPPPPHAAHRHDWPAAADPGSPYGRLAAWVSARLDGDPGTVDIPCELLSEAPPQPVDWPTDVLLRPLAIPDGPVAVLADLAPAGVLDARFAPALRLLDRDLPQVEDYRSFLDRASSQAGIPFVELLIPPLTVMAANAVRRPAYTTWWTGDPDATGYFPQGPRDRAAFLPLSEITLHAVDGRVVANGPHGPIWPVCHSVRVPQAPWDTIRDLLQRASPQDDRRHWRPLYYSLPGWPERRYMPRLTLGGVLVVSPAQWRIPRADLPTRAQSPAQQVRTVHGLRERLRLPRWITVAADPHDDPAVVDLESLHFARLLAELPGTRDTIWAAELLPDPGQAPVRDESVPGHHGGHLAELLFRMDTTTTAAAPAGRP</sequence>
<evidence type="ECO:0000313" key="2">
    <source>
        <dbReference type="EMBL" id="GIF81560.1"/>
    </source>
</evidence>
<feature type="domain" description="Lantibiotic dehydratase N-terminal" evidence="1">
    <location>
        <begin position="501"/>
        <end position="726"/>
    </location>
</feature>
<organism evidence="2 3">
    <name type="scientific">Catellatospora bangladeshensis</name>
    <dbReference type="NCBI Taxonomy" id="310355"/>
    <lineage>
        <taxon>Bacteria</taxon>
        <taxon>Bacillati</taxon>
        <taxon>Actinomycetota</taxon>
        <taxon>Actinomycetes</taxon>
        <taxon>Micromonosporales</taxon>
        <taxon>Micromonosporaceae</taxon>
        <taxon>Catellatospora</taxon>
    </lineage>
</organism>
<dbReference type="InterPro" id="IPR006827">
    <property type="entry name" value="Lant_deHydtase_N"/>
</dbReference>
<gene>
    <name evidence="2" type="ORF">Cba03nite_29090</name>
</gene>
<evidence type="ECO:0000259" key="1">
    <source>
        <dbReference type="Pfam" id="PF04738"/>
    </source>
</evidence>